<keyword evidence="2 5" id="KW-0560">Oxidoreductase</keyword>
<keyword evidence="1" id="KW-0285">Flavoprotein</keyword>
<name>A0A378PNE6_9GAMM</name>
<dbReference type="InterPro" id="IPR001155">
    <property type="entry name" value="OxRdtase_FMN_N"/>
</dbReference>
<dbReference type="PANTHER" id="PTHR43656">
    <property type="entry name" value="BINDING OXIDOREDUCTASE, PUTATIVE (AFU_ORTHOLOGUE AFUA_2G08260)-RELATED"/>
    <property type="match status" value="1"/>
</dbReference>
<feature type="domain" description="NADH:flavin oxidoreductase/NADH oxidase N-terminal" evidence="3">
    <location>
        <begin position="2"/>
        <end position="336"/>
    </location>
</feature>
<protein>
    <submittedName>
        <fullName evidence="5">NADH oxidase</fullName>
        <ecNumber evidence="5">1.-.-.-</ecNumber>
    </submittedName>
</protein>
<dbReference type="SUPFAM" id="SSF51395">
    <property type="entry name" value="FMN-linked oxidoreductases"/>
    <property type="match status" value="1"/>
</dbReference>
<evidence type="ECO:0000256" key="1">
    <source>
        <dbReference type="ARBA" id="ARBA00022630"/>
    </source>
</evidence>
<gene>
    <name evidence="4" type="ORF">MOVS_08045</name>
    <name evidence="5" type="ORF">NCTC11227_01679</name>
</gene>
<sequence>MLFDSFAFANGTVAKNRIFKSAMEEGLAKDSRPTDEHAKLYEAWARGGSGILVTGNVAVCREGKGSVGDVVVDGDGDLERLQAWSTAGSTDGTVCIMQINHAGKQVSKDVNPAPVAPSAVTLQGMGDKMNPPRALTTDEIKTIVSQFANTAKIAKQAGFGGVQIHAAHGYLISQFLSPHHNVRDDGYGGSLDGRMRFLMEVYEAVRGAVGGDFLVGVKLNSADFQKGGFEESDSIEVVKKLSEAGIDFIEISGGNYESPAMMGAKDSTKKREAFFMDYAQKVRDVSTTPLIITGGFRSQAAMNEAISSGELDFVGVGRPLIMQPDMPHQMQKGTYDTIQITPIRTGNAKIDENVGSFLELSWYMVQMKRIAHGIDPDPNLDPMLIVQGLQGAGEEKLTTGRS</sequence>
<keyword evidence="6" id="KW-1185">Reference proteome</keyword>
<reference evidence="5 7" key="2">
    <citation type="submission" date="2018-06" db="EMBL/GenBank/DDBJ databases">
        <authorList>
            <consortium name="Pathogen Informatics"/>
            <person name="Doyle S."/>
        </authorList>
    </citation>
    <scope>NUCLEOTIDE SEQUENCE [LARGE SCALE GENOMIC DNA]</scope>
    <source>
        <strain evidence="5 7">NCTC11227</strain>
    </source>
</reference>
<evidence type="ECO:0000313" key="4">
    <source>
        <dbReference type="EMBL" id="ANB91925.1"/>
    </source>
</evidence>
<dbReference type="AlphaFoldDB" id="A0A378PNE6"/>
<dbReference type="Gene3D" id="3.20.20.70">
    <property type="entry name" value="Aldolase class I"/>
    <property type="match status" value="1"/>
</dbReference>
<evidence type="ECO:0000313" key="5">
    <source>
        <dbReference type="EMBL" id="STY87660.1"/>
    </source>
</evidence>
<dbReference type="EMBL" id="CP011158">
    <property type="protein sequence ID" value="ANB91925.1"/>
    <property type="molecule type" value="Genomic_DNA"/>
</dbReference>
<evidence type="ECO:0000259" key="3">
    <source>
        <dbReference type="Pfam" id="PF00724"/>
    </source>
</evidence>
<dbReference type="GO" id="GO:0016491">
    <property type="term" value="F:oxidoreductase activity"/>
    <property type="evidence" value="ECO:0007669"/>
    <property type="project" value="UniProtKB-KW"/>
</dbReference>
<dbReference type="Pfam" id="PF00724">
    <property type="entry name" value="Oxidored_FMN"/>
    <property type="match status" value="1"/>
</dbReference>
<organism evidence="5 7">
    <name type="scientific">Moraxella ovis</name>
    <dbReference type="NCBI Taxonomy" id="29433"/>
    <lineage>
        <taxon>Bacteria</taxon>
        <taxon>Pseudomonadati</taxon>
        <taxon>Pseudomonadota</taxon>
        <taxon>Gammaproteobacteria</taxon>
        <taxon>Moraxellales</taxon>
        <taxon>Moraxellaceae</taxon>
        <taxon>Moraxella</taxon>
    </lineage>
</organism>
<dbReference type="CDD" id="cd04733">
    <property type="entry name" value="OYE_like_2_FMN"/>
    <property type="match status" value="1"/>
</dbReference>
<dbReference type="KEGG" id="moi:MOVS_08045"/>
<reference evidence="4 6" key="1">
    <citation type="submission" date="2015-04" db="EMBL/GenBank/DDBJ databases">
        <authorList>
            <person name="Calcutt M.J."/>
            <person name="Foecking M.F."/>
        </authorList>
    </citation>
    <scope>NUCLEOTIDE SEQUENCE [LARGE SCALE GENOMIC DNA]</scope>
    <source>
        <strain evidence="4 6">199/55</strain>
    </source>
</reference>
<dbReference type="Proteomes" id="UP000076765">
    <property type="component" value="Chromosome"/>
</dbReference>
<evidence type="ECO:0000313" key="7">
    <source>
        <dbReference type="Proteomes" id="UP000255102"/>
    </source>
</evidence>
<dbReference type="InterPro" id="IPR051799">
    <property type="entry name" value="NADH_flavin_oxidoreductase"/>
</dbReference>
<evidence type="ECO:0000256" key="2">
    <source>
        <dbReference type="ARBA" id="ARBA00023002"/>
    </source>
</evidence>
<dbReference type="STRING" id="29433.MOVS_08045"/>
<dbReference type="Proteomes" id="UP000255102">
    <property type="component" value="Unassembled WGS sequence"/>
</dbReference>
<dbReference type="EMBL" id="UGPW01000001">
    <property type="protein sequence ID" value="STY87660.1"/>
    <property type="molecule type" value="Genomic_DNA"/>
</dbReference>
<dbReference type="EC" id="1.-.-.-" evidence="5"/>
<dbReference type="InterPro" id="IPR013785">
    <property type="entry name" value="Aldolase_TIM"/>
</dbReference>
<proteinExistence type="predicted"/>
<dbReference type="RefSeq" id="WP_063514507.1">
    <property type="nucleotide sequence ID" value="NZ_CP011158.1"/>
</dbReference>
<evidence type="ECO:0000313" key="6">
    <source>
        <dbReference type="Proteomes" id="UP000076765"/>
    </source>
</evidence>
<dbReference type="GO" id="GO:0010181">
    <property type="term" value="F:FMN binding"/>
    <property type="evidence" value="ECO:0007669"/>
    <property type="project" value="InterPro"/>
</dbReference>
<dbReference type="PANTHER" id="PTHR43656:SF2">
    <property type="entry name" value="BINDING OXIDOREDUCTASE, PUTATIVE (AFU_ORTHOLOGUE AFUA_2G08260)-RELATED"/>
    <property type="match status" value="1"/>
</dbReference>
<accession>A0A378PNE6</accession>